<organism evidence="1 2">
    <name type="scientific">Malus baccata</name>
    <name type="common">Siberian crab apple</name>
    <name type="synonym">Pyrus baccata</name>
    <dbReference type="NCBI Taxonomy" id="106549"/>
    <lineage>
        <taxon>Eukaryota</taxon>
        <taxon>Viridiplantae</taxon>
        <taxon>Streptophyta</taxon>
        <taxon>Embryophyta</taxon>
        <taxon>Tracheophyta</taxon>
        <taxon>Spermatophyta</taxon>
        <taxon>Magnoliopsida</taxon>
        <taxon>eudicotyledons</taxon>
        <taxon>Gunneridae</taxon>
        <taxon>Pentapetalae</taxon>
        <taxon>rosids</taxon>
        <taxon>fabids</taxon>
        <taxon>Rosales</taxon>
        <taxon>Rosaceae</taxon>
        <taxon>Amygdaloideae</taxon>
        <taxon>Maleae</taxon>
        <taxon>Malus</taxon>
    </lineage>
</organism>
<dbReference type="EMBL" id="VIEB01001412">
    <property type="protein sequence ID" value="TQD72406.1"/>
    <property type="molecule type" value="Genomic_DNA"/>
</dbReference>
<keyword evidence="2" id="KW-1185">Reference proteome</keyword>
<name>A0A540KDV5_MALBA</name>
<proteinExistence type="predicted"/>
<accession>A0A540KDV5</accession>
<comment type="caution">
    <text evidence="1">The sequence shown here is derived from an EMBL/GenBank/DDBJ whole genome shotgun (WGS) entry which is preliminary data.</text>
</comment>
<dbReference type="AlphaFoldDB" id="A0A540KDV5"/>
<evidence type="ECO:0000313" key="1">
    <source>
        <dbReference type="EMBL" id="TQD72406.1"/>
    </source>
</evidence>
<gene>
    <name evidence="1" type="ORF">C1H46_042061</name>
</gene>
<protein>
    <submittedName>
        <fullName evidence="1">Uncharacterized protein</fullName>
    </submittedName>
</protein>
<sequence>MRFCFSSPWFYRWLEFGSEIGVTKVGEISLSLLHSNGNHENGCKSSEVPEADACVCFAKEMVNPMDLQTDKRGILSETTDSV</sequence>
<reference evidence="1 2" key="1">
    <citation type="journal article" date="2019" name="G3 (Bethesda)">
        <title>Sequencing of a Wild Apple (Malus baccata) Genome Unravels the Differences Between Cultivated and Wild Apple Species Regarding Disease Resistance and Cold Tolerance.</title>
        <authorList>
            <person name="Chen X."/>
        </authorList>
    </citation>
    <scope>NUCLEOTIDE SEQUENCE [LARGE SCALE GENOMIC DNA]</scope>
    <source>
        <strain evidence="2">cv. Shandingzi</strain>
        <tissue evidence="1">Leaves</tissue>
    </source>
</reference>
<dbReference type="Proteomes" id="UP000315295">
    <property type="component" value="Unassembled WGS sequence"/>
</dbReference>
<evidence type="ECO:0000313" key="2">
    <source>
        <dbReference type="Proteomes" id="UP000315295"/>
    </source>
</evidence>